<feature type="domain" description="FMN hydroxy acid dehydrogenase" evidence="9">
    <location>
        <begin position="28"/>
        <end position="405"/>
    </location>
</feature>
<feature type="compositionally biased region" description="Low complexity" evidence="8">
    <location>
        <begin position="429"/>
        <end position="466"/>
    </location>
</feature>
<evidence type="ECO:0000259" key="9">
    <source>
        <dbReference type="PROSITE" id="PS51349"/>
    </source>
</evidence>
<protein>
    <recommendedName>
        <fullName evidence="7">Putative L-lactate dehydrogenase</fullName>
    </recommendedName>
</protein>
<dbReference type="PROSITE" id="PS00557">
    <property type="entry name" value="FMN_HYDROXY_ACID_DH_1"/>
    <property type="match status" value="1"/>
</dbReference>
<comment type="catalytic activity">
    <reaction evidence="6">
        <text>(S)-lactate + A = pyruvate + AH2</text>
        <dbReference type="Rhea" id="RHEA:45816"/>
        <dbReference type="ChEBI" id="CHEBI:13193"/>
        <dbReference type="ChEBI" id="CHEBI:15361"/>
        <dbReference type="ChEBI" id="CHEBI:16651"/>
        <dbReference type="ChEBI" id="CHEBI:17499"/>
    </reaction>
</comment>
<dbReference type="CDD" id="cd02809">
    <property type="entry name" value="alpha_hydroxyacid_oxid_FMN"/>
    <property type="match status" value="1"/>
</dbReference>
<proteinExistence type="inferred from homology"/>
<keyword evidence="4" id="KW-0560">Oxidoreductase</keyword>
<evidence type="ECO:0000256" key="8">
    <source>
        <dbReference type="SAM" id="MobiDB-lite"/>
    </source>
</evidence>
<gene>
    <name evidence="10" type="ORF">CLV54_0188</name>
</gene>
<dbReference type="AlphaFoldDB" id="A0A2M9C3U8"/>
<dbReference type="GO" id="GO:0010181">
    <property type="term" value="F:FMN binding"/>
    <property type="evidence" value="ECO:0007669"/>
    <property type="project" value="InterPro"/>
</dbReference>
<dbReference type="InterPro" id="IPR000262">
    <property type="entry name" value="FMN-dep_DH"/>
</dbReference>
<evidence type="ECO:0000256" key="7">
    <source>
        <dbReference type="ARBA" id="ARBA00071405"/>
    </source>
</evidence>
<evidence type="ECO:0000256" key="3">
    <source>
        <dbReference type="ARBA" id="ARBA00022643"/>
    </source>
</evidence>
<dbReference type="FunFam" id="3.20.20.70:FF:000261">
    <property type="entry name" value="L-lactate dehydrogenase (Cytochrome)"/>
    <property type="match status" value="1"/>
</dbReference>
<dbReference type="PANTHER" id="PTHR10578">
    <property type="entry name" value="S -2-HYDROXY-ACID OXIDASE-RELATED"/>
    <property type="match status" value="1"/>
</dbReference>
<dbReference type="GO" id="GO:0016491">
    <property type="term" value="F:oxidoreductase activity"/>
    <property type="evidence" value="ECO:0007669"/>
    <property type="project" value="UniProtKB-KW"/>
</dbReference>
<keyword evidence="2" id="KW-0285">Flavoprotein</keyword>
<evidence type="ECO:0000256" key="2">
    <source>
        <dbReference type="ARBA" id="ARBA00022630"/>
    </source>
</evidence>
<comment type="similarity">
    <text evidence="5">Belongs to the FMN-dependent alpha-hydroxy acid dehydrogenase family.</text>
</comment>
<keyword evidence="11" id="KW-1185">Reference proteome</keyword>
<sequence length="466" mass="50612">MVQRRIPKVRDLAPLMQFKKPELNAKKRRLDAALTIHDLQKIAQRRTPRAAFDYTEGAAEGEISLKRARQAFEDIEFHPSILRDVSFVDTSREVLGAPVAQPFGIAPTGFTRMMQTEGEIAGAGAAGAAGIPFSLSTMGTSAIEDVKAANPNGRNWFQLYMWKDRDRSMALVDRAAKAGFDTLLVTVDVPVAGARLRDKRNGMSIPPSLTPKTIINAIPRPEWWINFLTTEPLAFASIDRWSGTVAELLDTMFDPTVDFEDLKWIKEQWPGKVVVKGVQSMSDARKLAEIGVDGITLSNHGGRQLDRAPIPFHLLPQVVREFGSEYEVHLDTGIMSGADIVASVALGARFTMIGRAYLYGLMAGGREGVDRTIEILSDQIARTMRLLGVATLDELTPEHVTQLQRLTPIARPAAEAGEIATASRPTTIRSPRATASRSAAARPAATKPARAKASAAKAAGTEAPSA</sequence>
<dbReference type="Proteomes" id="UP000230161">
    <property type="component" value="Unassembled WGS sequence"/>
</dbReference>
<evidence type="ECO:0000313" key="11">
    <source>
        <dbReference type="Proteomes" id="UP000230161"/>
    </source>
</evidence>
<evidence type="ECO:0000256" key="1">
    <source>
        <dbReference type="ARBA" id="ARBA00001917"/>
    </source>
</evidence>
<dbReference type="OrthoDB" id="9770452at2"/>
<evidence type="ECO:0000313" key="10">
    <source>
        <dbReference type="EMBL" id="PJJ65159.1"/>
    </source>
</evidence>
<evidence type="ECO:0000256" key="5">
    <source>
        <dbReference type="ARBA" id="ARBA00024042"/>
    </source>
</evidence>
<feature type="region of interest" description="Disordered" evidence="8">
    <location>
        <begin position="414"/>
        <end position="466"/>
    </location>
</feature>
<dbReference type="Pfam" id="PF01070">
    <property type="entry name" value="FMN_dh"/>
    <property type="match status" value="1"/>
</dbReference>
<dbReference type="Gene3D" id="3.20.20.70">
    <property type="entry name" value="Aldolase class I"/>
    <property type="match status" value="1"/>
</dbReference>
<dbReference type="RefSeq" id="WP_100343086.1">
    <property type="nucleotide sequence ID" value="NZ_PGFB01000001.1"/>
</dbReference>
<dbReference type="PROSITE" id="PS51349">
    <property type="entry name" value="FMN_HYDROXY_ACID_DH_2"/>
    <property type="match status" value="1"/>
</dbReference>
<organism evidence="10 11">
    <name type="scientific">Compostimonas suwonensis</name>
    <dbReference type="NCBI Taxonomy" id="1048394"/>
    <lineage>
        <taxon>Bacteria</taxon>
        <taxon>Bacillati</taxon>
        <taxon>Actinomycetota</taxon>
        <taxon>Actinomycetes</taxon>
        <taxon>Micrococcales</taxon>
        <taxon>Microbacteriaceae</taxon>
        <taxon>Compostimonas</taxon>
    </lineage>
</organism>
<evidence type="ECO:0000256" key="4">
    <source>
        <dbReference type="ARBA" id="ARBA00023002"/>
    </source>
</evidence>
<comment type="cofactor">
    <cofactor evidence="1">
        <name>FMN</name>
        <dbReference type="ChEBI" id="CHEBI:58210"/>
    </cofactor>
</comment>
<dbReference type="SUPFAM" id="SSF51395">
    <property type="entry name" value="FMN-linked oxidoreductases"/>
    <property type="match status" value="1"/>
</dbReference>
<dbReference type="EMBL" id="PGFB01000001">
    <property type="protein sequence ID" value="PJJ65159.1"/>
    <property type="molecule type" value="Genomic_DNA"/>
</dbReference>
<dbReference type="InterPro" id="IPR012133">
    <property type="entry name" value="Alpha-hydoxy_acid_DH_FMN"/>
</dbReference>
<dbReference type="InterPro" id="IPR037396">
    <property type="entry name" value="FMN_HAD"/>
</dbReference>
<keyword evidence="3" id="KW-0288">FMN</keyword>
<dbReference type="InterPro" id="IPR013785">
    <property type="entry name" value="Aldolase_TIM"/>
</dbReference>
<name>A0A2M9C3U8_9MICO</name>
<reference evidence="10 11" key="1">
    <citation type="submission" date="2017-11" db="EMBL/GenBank/DDBJ databases">
        <title>Genomic Encyclopedia of Archaeal and Bacterial Type Strains, Phase II (KMG-II): From Individual Species to Whole Genera.</title>
        <authorList>
            <person name="Goeker M."/>
        </authorList>
    </citation>
    <scope>NUCLEOTIDE SEQUENCE [LARGE SCALE GENOMIC DNA]</scope>
    <source>
        <strain evidence="10 11">DSM 25625</strain>
    </source>
</reference>
<evidence type="ECO:0000256" key="6">
    <source>
        <dbReference type="ARBA" id="ARBA00050153"/>
    </source>
</evidence>
<dbReference type="InterPro" id="IPR008259">
    <property type="entry name" value="FMN_hydac_DH_AS"/>
</dbReference>
<accession>A0A2M9C3U8</accession>
<comment type="caution">
    <text evidence="10">The sequence shown here is derived from an EMBL/GenBank/DDBJ whole genome shotgun (WGS) entry which is preliminary data.</text>
</comment>
<dbReference type="PANTHER" id="PTHR10578:SF107">
    <property type="entry name" value="2-HYDROXYACID OXIDASE 1"/>
    <property type="match status" value="1"/>
</dbReference>